<evidence type="ECO:0000256" key="6">
    <source>
        <dbReference type="ARBA" id="ARBA00031828"/>
    </source>
</evidence>
<keyword evidence="13" id="KW-1185">Reference proteome</keyword>
<evidence type="ECO:0000256" key="3">
    <source>
        <dbReference type="ARBA" id="ARBA00022723"/>
    </source>
</evidence>
<feature type="site" description="Stabilizes the phosphoryl group" evidence="10">
    <location>
        <position position="49"/>
    </location>
</feature>
<gene>
    <name evidence="12" type="ORF">YH65_02285</name>
</gene>
<dbReference type="Proteomes" id="UP000034444">
    <property type="component" value="Chromosome"/>
</dbReference>
<keyword evidence="2 7" id="KW-0963">Cytoplasm</keyword>
<dbReference type="NCBIfam" id="NF006506">
    <property type="entry name" value="PRK08942.1"/>
    <property type="match status" value="1"/>
</dbReference>
<organism evidence="12 13">
    <name type="scientific">Sulfurovum lithotrophicum</name>
    <dbReference type="NCBI Taxonomy" id="206403"/>
    <lineage>
        <taxon>Bacteria</taxon>
        <taxon>Pseudomonadati</taxon>
        <taxon>Campylobacterota</taxon>
        <taxon>Epsilonproteobacteria</taxon>
        <taxon>Campylobacterales</taxon>
        <taxon>Sulfurovaceae</taxon>
        <taxon>Sulfurovum</taxon>
    </lineage>
</organism>
<feature type="binding site" evidence="9">
    <location>
        <begin position="7"/>
        <end position="9"/>
    </location>
    <ligand>
        <name>substrate</name>
    </ligand>
</feature>
<keyword evidence="11" id="KW-0460">Magnesium</keyword>
<comment type="cofactor">
    <cofactor evidence="11">
        <name>Zn(2+)</name>
        <dbReference type="ChEBI" id="CHEBI:29105"/>
    </cofactor>
</comment>
<evidence type="ECO:0000256" key="8">
    <source>
        <dbReference type="PIRSR" id="PIRSR004682-1"/>
    </source>
</evidence>
<feature type="binding site" evidence="11">
    <location>
        <position position="88"/>
    </location>
    <ligand>
        <name>Zn(2+)</name>
        <dbReference type="ChEBI" id="CHEBI:29105"/>
    </ligand>
</feature>
<dbReference type="PANTHER" id="PTHR42891">
    <property type="entry name" value="D-GLYCERO-BETA-D-MANNO-HEPTOSE-1,7-BISPHOSPHATE 7-PHOSPHATASE"/>
    <property type="match status" value="1"/>
</dbReference>
<dbReference type="GO" id="GO:0016791">
    <property type="term" value="F:phosphatase activity"/>
    <property type="evidence" value="ECO:0007669"/>
    <property type="project" value="InterPro"/>
</dbReference>
<feature type="binding site" evidence="11">
    <location>
        <position position="98"/>
    </location>
    <ligand>
        <name>Zn(2+)</name>
        <dbReference type="ChEBI" id="CHEBI:29105"/>
    </ligand>
</feature>
<accession>A0A7U4RQ50</accession>
<evidence type="ECO:0000313" key="12">
    <source>
        <dbReference type="EMBL" id="AKF24352.1"/>
    </source>
</evidence>
<feature type="active site" description="Proton donor" evidence="8">
    <location>
        <position position="9"/>
    </location>
</feature>
<dbReference type="RefSeq" id="WP_046550450.1">
    <property type="nucleotide sequence ID" value="NZ_CP011308.1"/>
</dbReference>
<dbReference type="PIRSF" id="PIRSF004682">
    <property type="entry name" value="GmhB"/>
    <property type="match status" value="1"/>
</dbReference>
<feature type="binding site" evidence="9">
    <location>
        <begin position="15"/>
        <end position="18"/>
    </location>
    <ligand>
        <name>substrate</name>
    </ligand>
</feature>
<dbReference type="EMBL" id="CP011308">
    <property type="protein sequence ID" value="AKF24352.1"/>
    <property type="molecule type" value="Genomic_DNA"/>
</dbReference>
<comment type="similarity">
    <text evidence="7">Belongs to the gmhB family.</text>
</comment>
<protein>
    <recommendedName>
        <fullName evidence="6 7">D,D-heptose 1,7-bisphosphate phosphatase</fullName>
        <ecNumber evidence="7">3.1.3.-</ecNumber>
    </recommendedName>
</protein>
<name>A0A7U4RQ50_9BACT</name>
<dbReference type="NCBIfam" id="TIGR01662">
    <property type="entry name" value="HAD-SF-IIIA"/>
    <property type="match status" value="1"/>
</dbReference>
<evidence type="ECO:0000256" key="9">
    <source>
        <dbReference type="PIRSR" id="PIRSR004682-2"/>
    </source>
</evidence>
<feature type="active site" description="Nucleophile" evidence="8">
    <location>
        <position position="7"/>
    </location>
</feature>
<feature type="site" description="Contributes to substrate recognition" evidence="10">
    <location>
        <position position="99"/>
    </location>
</feature>
<dbReference type="Pfam" id="PF13242">
    <property type="entry name" value="Hydrolase_like"/>
    <property type="match status" value="1"/>
</dbReference>
<evidence type="ECO:0000256" key="11">
    <source>
        <dbReference type="PIRSR" id="PIRSR004682-4"/>
    </source>
</evidence>
<dbReference type="KEGG" id="slh:YH65_02285"/>
<evidence type="ECO:0000256" key="1">
    <source>
        <dbReference type="ARBA" id="ARBA00004496"/>
    </source>
</evidence>
<feature type="binding site" evidence="9">
    <location>
        <begin position="49"/>
        <end position="52"/>
    </location>
    <ligand>
        <name>substrate</name>
    </ligand>
</feature>
<dbReference type="GO" id="GO:0005737">
    <property type="term" value="C:cytoplasm"/>
    <property type="evidence" value="ECO:0007669"/>
    <property type="project" value="UniProtKB-SubCell"/>
</dbReference>
<reference evidence="13" key="2">
    <citation type="journal article" date="2017" name="Stand. Genomic Sci.">
        <title>Complete genome sequence of the sulfur-oxidizing chemolithoautotrophic Sulfurovum lithotrophicum 42BKTT.</title>
        <authorList>
            <person name="Jeon W."/>
            <person name="Priscilla L."/>
            <person name="Park G."/>
            <person name="Lee H."/>
            <person name="Lee N."/>
            <person name="Lee D."/>
            <person name="Kwon H."/>
            <person name="Ahn I."/>
            <person name="Lee C."/>
            <person name="Lee H."/>
            <person name="Ahn J."/>
        </authorList>
    </citation>
    <scope>NUCLEOTIDE SEQUENCE [LARGE SCALE GENOMIC DNA]</scope>
    <source>
        <strain evidence="13">ATCC BAA-797 / 42BKT</strain>
    </source>
</reference>
<dbReference type="AlphaFoldDB" id="A0A7U4RQ50"/>
<feature type="binding site" evidence="11">
    <location>
        <position position="126"/>
    </location>
    <ligand>
        <name>Mg(2+)</name>
        <dbReference type="ChEBI" id="CHEBI:18420"/>
    </ligand>
</feature>
<comment type="cofactor">
    <cofactor evidence="11">
        <name>Mg(2+)</name>
        <dbReference type="ChEBI" id="CHEBI:18420"/>
    </cofactor>
</comment>
<feature type="binding site" evidence="9">
    <location>
        <begin position="99"/>
        <end position="100"/>
    </location>
    <ligand>
        <name>substrate</name>
    </ligand>
</feature>
<keyword evidence="4 7" id="KW-0378">Hydrolase</keyword>
<feature type="site" description="Stabilizes the phosphoryl group" evidence="10">
    <location>
        <position position="100"/>
    </location>
</feature>
<evidence type="ECO:0000313" key="13">
    <source>
        <dbReference type="Proteomes" id="UP000034444"/>
    </source>
</evidence>
<dbReference type="GO" id="GO:0046872">
    <property type="term" value="F:metal ion binding"/>
    <property type="evidence" value="ECO:0007669"/>
    <property type="project" value="UniProtKB-KW"/>
</dbReference>
<dbReference type="OrthoDB" id="9814110at2"/>
<keyword evidence="3 11" id="KW-0479">Metal-binding</keyword>
<dbReference type="InterPro" id="IPR004446">
    <property type="entry name" value="Heptose_bisP_phosphatase"/>
</dbReference>
<dbReference type="InterPro" id="IPR006549">
    <property type="entry name" value="HAD-SF_hydro_IIIA"/>
</dbReference>
<evidence type="ECO:0000256" key="5">
    <source>
        <dbReference type="ARBA" id="ARBA00023277"/>
    </source>
</evidence>
<feature type="binding site" evidence="11">
    <location>
        <position position="125"/>
    </location>
    <ligand>
        <name>Mg(2+)</name>
        <dbReference type="ChEBI" id="CHEBI:18420"/>
    </ligand>
</feature>
<dbReference type="SUPFAM" id="SSF56784">
    <property type="entry name" value="HAD-like"/>
    <property type="match status" value="1"/>
</dbReference>
<keyword evidence="5 7" id="KW-0119">Carbohydrate metabolism</keyword>
<dbReference type="GO" id="GO:0005975">
    <property type="term" value="P:carbohydrate metabolic process"/>
    <property type="evidence" value="ECO:0007669"/>
    <property type="project" value="InterPro"/>
</dbReference>
<evidence type="ECO:0000256" key="4">
    <source>
        <dbReference type="ARBA" id="ARBA00022801"/>
    </source>
</evidence>
<dbReference type="NCBIfam" id="TIGR01656">
    <property type="entry name" value="Histidinol-ppas"/>
    <property type="match status" value="1"/>
</dbReference>
<dbReference type="InterPro" id="IPR023214">
    <property type="entry name" value="HAD_sf"/>
</dbReference>
<dbReference type="EC" id="3.1.3.-" evidence="7"/>
<comment type="subcellular location">
    <subcellularLocation>
        <location evidence="1 7">Cytoplasm</location>
    </subcellularLocation>
</comment>
<dbReference type="NCBIfam" id="TIGR00213">
    <property type="entry name" value="GmhB_yaeD"/>
    <property type="match status" value="1"/>
</dbReference>
<feature type="binding site" evidence="11">
    <location>
        <position position="9"/>
    </location>
    <ligand>
        <name>Mg(2+)</name>
        <dbReference type="ChEBI" id="CHEBI:18420"/>
    </ligand>
</feature>
<evidence type="ECO:0000256" key="10">
    <source>
        <dbReference type="PIRSR" id="PIRSR004682-3"/>
    </source>
</evidence>
<keyword evidence="11" id="KW-0862">Zinc</keyword>
<reference evidence="12 13" key="1">
    <citation type="submission" date="2015-04" db="EMBL/GenBank/DDBJ databases">
        <title>Complete genome sequence of Sulfurovum lithotrophicum ATCC BAA-797T.</title>
        <authorList>
            <person name="Ahn J."/>
            <person name="Park G."/>
            <person name="Jeon W."/>
            <person name="Jang Y."/>
            <person name="Jang M."/>
            <person name="Lee H."/>
            <person name="Lee H."/>
        </authorList>
    </citation>
    <scope>NUCLEOTIDE SEQUENCE [LARGE SCALE GENOMIC DNA]</scope>
    <source>
        <strain evidence="13">ATCC BAA-797 / 42BKT</strain>
    </source>
</reference>
<dbReference type="InterPro" id="IPR006543">
    <property type="entry name" value="Histidinol-phos"/>
</dbReference>
<feature type="binding site" evidence="9">
    <location>
        <position position="126"/>
    </location>
    <ligand>
        <name>substrate</name>
    </ligand>
</feature>
<feature type="binding site" evidence="11">
    <location>
        <position position="90"/>
    </location>
    <ligand>
        <name>Zn(2+)</name>
        <dbReference type="ChEBI" id="CHEBI:29105"/>
    </ligand>
</feature>
<feature type="binding site" evidence="11">
    <location>
        <position position="96"/>
    </location>
    <ligand>
        <name>Zn(2+)</name>
        <dbReference type="ChEBI" id="CHEBI:29105"/>
    </ligand>
</feature>
<dbReference type="CDD" id="cd07503">
    <property type="entry name" value="HAD_HisB-N"/>
    <property type="match status" value="1"/>
</dbReference>
<dbReference type="Gene3D" id="3.40.50.1000">
    <property type="entry name" value="HAD superfamily/HAD-like"/>
    <property type="match status" value="1"/>
</dbReference>
<dbReference type="InterPro" id="IPR036412">
    <property type="entry name" value="HAD-like_sf"/>
</dbReference>
<proteinExistence type="inferred from homology"/>
<evidence type="ECO:0000256" key="7">
    <source>
        <dbReference type="PIRNR" id="PIRNR004682"/>
    </source>
</evidence>
<evidence type="ECO:0000256" key="2">
    <source>
        <dbReference type="ARBA" id="ARBA00022490"/>
    </source>
</evidence>
<feature type="binding site" evidence="11">
    <location>
        <position position="7"/>
    </location>
    <ligand>
        <name>Mg(2+)</name>
        <dbReference type="ChEBI" id="CHEBI:18420"/>
    </ligand>
</feature>
<sequence>MKALFLDRDGVINVDHGYVHKIEDFKFVEGIFDLVRFFSDAGYQIFVVTNQSGIGRGYYGERDFQKVTSWMKEKFEQQGIHIEEVKHCPHAPEENCCCRKPETGMIEAIMATYDIDLSRSWMIGDKQSDIDLAGNAGIGHSIAIGNKKIEKADYFFPAIAECKRFLEENPAIITA</sequence>
<dbReference type="PANTHER" id="PTHR42891:SF1">
    <property type="entry name" value="D-GLYCERO-BETA-D-MANNO-HEPTOSE-1,7-BISPHOSPHATE 7-PHOSPHATASE"/>
    <property type="match status" value="1"/>
</dbReference>